<protein>
    <submittedName>
        <fullName evidence="1">Uncharacterized protein</fullName>
    </submittedName>
</protein>
<accession>A0A2T2P2Y6</accession>
<name>A0A2T2P2Y6_CORCC</name>
<dbReference type="EMBL" id="KZ678130">
    <property type="protein sequence ID" value="PSN72031.1"/>
    <property type="molecule type" value="Genomic_DNA"/>
</dbReference>
<sequence>LARSGHTPMLLSLPLELREQIYSDVLSHASHSPHILRTCREVYTEARKFLFQRPISFRSQSALYRWLEGLPQQLLQHVTEISLEVEDVDLRPLLSSFASTAGPGESMPRLLAWQLYESELDNLRQAFGQLENVRIFTLRAISGRQSFLYREFLGEMLEMLSSVYPGLLDLRLIGNFHYQRLDFLILLQELRSFSFDGFSASSPNEMSVILSGVPNLTNISIVSQHTMLTPTNHQQSTFTSRRQSLTDQVIRNMNCLSSFSISETMQPASFPALFFTSDILSSLHTHTALAHLSITLSQSPEDEALEALEAFLEKSSIQRLELDWSDFNPGVLETYALLPNCLQEFRVRATCMASAFDILWPILEGREQGDVQYLSRIVLVRGEWERTESTERMDDVRMRGVIMHDVSPFEFLLLYNCISALFSLVDKQCGGYMDF</sequence>
<evidence type="ECO:0000313" key="1">
    <source>
        <dbReference type="EMBL" id="PSN72031.1"/>
    </source>
</evidence>
<proteinExistence type="predicted"/>
<gene>
    <name evidence="1" type="ORF">BS50DRAFT_483960</name>
</gene>
<organism evidence="1 2">
    <name type="scientific">Corynespora cassiicola Philippines</name>
    <dbReference type="NCBI Taxonomy" id="1448308"/>
    <lineage>
        <taxon>Eukaryota</taxon>
        <taxon>Fungi</taxon>
        <taxon>Dikarya</taxon>
        <taxon>Ascomycota</taxon>
        <taxon>Pezizomycotina</taxon>
        <taxon>Dothideomycetes</taxon>
        <taxon>Pleosporomycetidae</taxon>
        <taxon>Pleosporales</taxon>
        <taxon>Corynesporascaceae</taxon>
        <taxon>Corynespora</taxon>
    </lineage>
</organism>
<reference evidence="1 2" key="1">
    <citation type="journal article" date="2018" name="Front. Microbiol.">
        <title>Genome-Wide Analysis of Corynespora cassiicola Leaf Fall Disease Putative Effectors.</title>
        <authorList>
            <person name="Lopez D."/>
            <person name="Ribeiro S."/>
            <person name="Label P."/>
            <person name="Fumanal B."/>
            <person name="Venisse J.S."/>
            <person name="Kohler A."/>
            <person name="de Oliveira R.R."/>
            <person name="Labutti K."/>
            <person name="Lipzen A."/>
            <person name="Lail K."/>
            <person name="Bauer D."/>
            <person name="Ohm R.A."/>
            <person name="Barry K.W."/>
            <person name="Spatafora J."/>
            <person name="Grigoriev I.V."/>
            <person name="Martin F.M."/>
            <person name="Pujade-Renaud V."/>
        </authorList>
    </citation>
    <scope>NUCLEOTIDE SEQUENCE [LARGE SCALE GENOMIC DNA]</scope>
    <source>
        <strain evidence="1 2">Philippines</strain>
    </source>
</reference>
<evidence type="ECO:0000313" key="2">
    <source>
        <dbReference type="Proteomes" id="UP000240883"/>
    </source>
</evidence>
<keyword evidence="2" id="KW-1185">Reference proteome</keyword>
<dbReference type="OrthoDB" id="4413570at2759"/>
<dbReference type="PANTHER" id="PTHR42085">
    <property type="entry name" value="F-BOX DOMAIN-CONTAINING PROTEIN"/>
    <property type="match status" value="1"/>
</dbReference>
<dbReference type="InterPro" id="IPR038883">
    <property type="entry name" value="AN11006-like"/>
</dbReference>
<feature type="non-terminal residue" evidence="1">
    <location>
        <position position="1"/>
    </location>
</feature>
<dbReference type="Proteomes" id="UP000240883">
    <property type="component" value="Unassembled WGS sequence"/>
</dbReference>
<dbReference type="PANTHER" id="PTHR42085:SF1">
    <property type="entry name" value="F-BOX DOMAIN-CONTAINING PROTEIN"/>
    <property type="match status" value="1"/>
</dbReference>
<dbReference type="AlphaFoldDB" id="A0A2T2P2Y6"/>